<evidence type="ECO:0008006" key="4">
    <source>
        <dbReference type="Google" id="ProtNLM"/>
    </source>
</evidence>
<dbReference type="InParanoid" id="A0A6L2PT28"/>
<evidence type="ECO:0000313" key="2">
    <source>
        <dbReference type="EMBL" id="GFG33585.1"/>
    </source>
</evidence>
<dbReference type="GO" id="GO:0008080">
    <property type="term" value="F:N-acetyltransferase activity"/>
    <property type="evidence" value="ECO:0007669"/>
    <property type="project" value="TreeGrafter"/>
</dbReference>
<evidence type="ECO:0000313" key="3">
    <source>
        <dbReference type="Proteomes" id="UP000502823"/>
    </source>
</evidence>
<name>A0A6L2PT28_COPFO</name>
<dbReference type="AlphaFoldDB" id="A0A6L2PT28"/>
<dbReference type="OrthoDB" id="8191594at2759"/>
<dbReference type="PANTHER" id="PTHR20905:SF28">
    <property type="entry name" value="GH28833P-RELATED"/>
    <property type="match status" value="1"/>
</dbReference>
<feature type="region of interest" description="Disordered" evidence="1">
    <location>
        <begin position="1"/>
        <end position="23"/>
    </location>
</feature>
<accession>A0A6L2PT28</accession>
<evidence type="ECO:0000256" key="1">
    <source>
        <dbReference type="SAM" id="MobiDB-lite"/>
    </source>
</evidence>
<keyword evidence="3" id="KW-1185">Reference proteome</keyword>
<dbReference type="EMBL" id="BLKM01000436">
    <property type="protein sequence ID" value="GFG33585.1"/>
    <property type="molecule type" value="Genomic_DNA"/>
</dbReference>
<protein>
    <recommendedName>
        <fullName evidence="4">N-acetyltransferase domain-containing protein</fullName>
    </recommendedName>
</protein>
<sequence length="276" mass="30302">MGKPFSPFMSCGSGGTPKAKSMPGRVWARSEDRTVEWVSMRADQLAGAIDVMRESFFPNENISKALLLNERKRASAQTERLARLAANDGVSIVAVEVASGRVIGVAFNKIQIPTPPGQKNLLEELREEKDHDPSFVEVLNYLTKVEGKIDVFAHYGVNCVLEHMFLATLTEFYGRGIGRRLVQTTEEVANALARGENVIAPLQEETSPWKSRSVPIVQAVMAIFTSTISQKIGNSLGWDQLAAVNHDELFFEGKPYSSRIGPGHPTSMLMGKKVAV</sequence>
<dbReference type="InterPro" id="IPR016181">
    <property type="entry name" value="Acyl_CoA_acyltransferase"/>
</dbReference>
<comment type="caution">
    <text evidence="2">The sequence shown here is derived from an EMBL/GenBank/DDBJ whole genome shotgun (WGS) entry which is preliminary data.</text>
</comment>
<organism evidence="2 3">
    <name type="scientific">Coptotermes formosanus</name>
    <name type="common">Formosan subterranean termite</name>
    <dbReference type="NCBI Taxonomy" id="36987"/>
    <lineage>
        <taxon>Eukaryota</taxon>
        <taxon>Metazoa</taxon>
        <taxon>Ecdysozoa</taxon>
        <taxon>Arthropoda</taxon>
        <taxon>Hexapoda</taxon>
        <taxon>Insecta</taxon>
        <taxon>Pterygota</taxon>
        <taxon>Neoptera</taxon>
        <taxon>Polyneoptera</taxon>
        <taxon>Dictyoptera</taxon>
        <taxon>Blattodea</taxon>
        <taxon>Blattoidea</taxon>
        <taxon>Termitoidae</taxon>
        <taxon>Rhinotermitidae</taxon>
        <taxon>Coptotermes</taxon>
    </lineage>
</organism>
<proteinExistence type="predicted"/>
<dbReference type="Proteomes" id="UP000502823">
    <property type="component" value="Unassembled WGS sequence"/>
</dbReference>
<reference evidence="3" key="1">
    <citation type="submission" date="2020-01" db="EMBL/GenBank/DDBJ databases">
        <title>Draft genome sequence of the Termite Coptotermes fromosanus.</title>
        <authorList>
            <person name="Itakura S."/>
            <person name="Yosikawa Y."/>
            <person name="Umezawa K."/>
        </authorList>
    </citation>
    <scope>NUCLEOTIDE SEQUENCE [LARGE SCALE GENOMIC DNA]</scope>
</reference>
<dbReference type="Gene3D" id="3.40.630.30">
    <property type="match status" value="1"/>
</dbReference>
<gene>
    <name evidence="2" type="ORF">Cfor_03479</name>
</gene>
<dbReference type="PANTHER" id="PTHR20905">
    <property type="entry name" value="N-ACETYLTRANSFERASE-RELATED"/>
    <property type="match status" value="1"/>
</dbReference>
<dbReference type="SUPFAM" id="SSF55729">
    <property type="entry name" value="Acyl-CoA N-acyltransferases (Nat)"/>
    <property type="match status" value="1"/>
</dbReference>